<accession>A0A7K1UH23</accession>
<evidence type="ECO:0000313" key="2">
    <source>
        <dbReference type="Proteomes" id="UP000460157"/>
    </source>
</evidence>
<gene>
    <name evidence="1" type="ORF">GNZ21_04935</name>
</gene>
<protein>
    <submittedName>
        <fullName evidence="1">Uncharacterized protein</fullName>
    </submittedName>
</protein>
<comment type="caution">
    <text evidence="1">The sequence shown here is derived from an EMBL/GenBank/DDBJ whole genome shotgun (WGS) entry which is preliminary data.</text>
</comment>
<dbReference type="OrthoDB" id="9781927at2"/>
<reference evidence="1 2" key="1">
    <citation type="submission" date="2019-12" db="EMBL/GenBank/DDBJ databases">
        <title>Nesterenkonia muleiensis sp. nov., a novel actinobacterium isolated from sap of Populus euphratica.</title>
        <authorList>
            <person name="Wang R."/>
        </authorList>
    </citation>
    <scope>NUCLEOTIDE SEQUENCE [LARGE SCALE GENOMIC DNA]</scope>
    <source>
        <strain evidence="1 2">F10</strain>
    </source>
</reference>
<dbReference type="Proteomes" id="UP000460157">
    <property type="component" value="Unassembled WGS sequence"/>
</dbReference>
<dbReference type="RefSeq" id="WP_157321896.1">
    <property type="nucleotide sequence ID" value="NZ_BMFX01000007.1"/>
</dbReference>
<proteinExistence type="predicted"/>
<name>A0A7K1UH23_9MICC</name>
<organism evidence="1 2">
    <name type="scientific">Nesterenkonia alkaliphila</name>
    <dbReference type="NCBI Taxonomy" id="1463631"/>
    <lineage>
        <taxon>Bacteria</taxon>
        <taxon>Bacillati</taxon>
        <taxon>Actinomycetota</taxon>
        <taxon>Actinomycetes</taxon>
        <taxon>Micrococcales</taxon>
        <taxon>Micrococcaceae</taxon>
        <taxon>Nesterenkonia</taxon>
    </lineage>
</organism>
<keyword evidence="2" id="KW-1185">Reference proteome</keyword>
<dbReference type="EMBL" id="WRPM01000031">
    <property type="protein sequence ID" value="MVT25712.1"/>
    <property type="molecule type" value="Genomic_DNA"/>
</dbReference>
<sequence length="124" mass="13887">MNALIGKVSSDPGPVVFHHPDAPVRTLVETVYEFPQPVDEPLYLRYGDGWRLVNDWHMARISEDSMGLSITVSGTHYLQNGESKYATGLWHPLDPPGARWSSTEHIPNVVAAILAWHKNEQEEG</sequence>
<dbReference type="AlphaFoldDB" id="A0A7K1UH23"/>
<evidence type="ECO:0000313" key="1">
    <source>
        <dbReference type="EMBL" id="MVT25712.1"/>
    </source>
</evidence>